<sequence length="224" mass="24695">MNQYRSSVFIKGADHCSDFDVYMVACCSRLKSPKHTILTKKTVRKDEAGSYALVTTPKKSKSYNNGEAFVVEVKGAREELYSGNAGAPRLVVLGAEHEETERDVGSAEGCQQLTMPALMETRCEAFTFSAFFRQDSSVPDGRKYDLVDEVLDLLDMHDIADQIIRGSSVEEMKRLAIGVDIAAQPSVIFLDEPTSGLDARLVKLIINGGGQRPHGRMYDPSCFC</sequence>
<organism evidence="2 3">
    <name type="scientific">Peronospora destructor</name>
    <dbReference type="NCBI Taxonomy" id="86335"/>
    <lineage>
        <taxon>Eukaryota</taxon>
        <taxon>Sar</taxon>
        <taxon>Stramenopiles</taxon>
        <taxon>Oomycota</taxon>
        <taxon>Peronosporomycetes</taxon>
        <taxon>Peronosporales</taxon>
        <taxon>Peronosporaceae</taxon>
        <taxon>Peronospora</taxon>
    </lineage>
</organism>
<keyword evidence="3" id="KW-1185">Reference proteome</keyword>
<accession>A0AAV0UV94</accession>
<dbReference type="Gene3D" id="3.40.50.300">
    <property type="entry name" value="P-loop containing nucleotide triphosphate hydrolases"/>
    <property type="match status" value="1"/>
</dbReference>
<dbReference type="AlphaFoldDB" id="A0AAV0UV94"/>
<evidence type="ECO:0000256" key="1">
    <source>
        <dbReference type="ARBA" id="ARBA00022448"/>
    </source>
</evidence>
<proteinExistence type="predicted"/>
<dbReference type="EMBL" id="CANTFM010001425">
    <property type="protein sequence ID" value="CAI5739251.1"/>
    <property type="molecule type" value="Genomic_DNA"/>
</dbReference>
<protein>
    <recommendedName>
        <fullName evidence="4">ABC transporter domain-containing protein</fullName>
    </recommendedName>
</protein>
<dbReference type="SUPFAM" id="SSF52540">
    <property type="entry name" value="P-loop containing nucleoside triphosphate hydrolases"/>
    <property type="match status" value="1"/>
</dbReference>
<keyword evidence="1" id="KW-0813">Transport</keyword>
<name>A0AAV0UV94_9STRA</name>
<evidence type="ECO:0008006" key="4">
    <source>
        <dbReference type="Google" id="ProtNLM"/>
    </source>
</evidence>
<evidence type="ECO:0000313" key="2">
    <source>
        <dbReference type="EMBL" id="CAI5739251.1"/>
    </source>
</evidence>
<reference evidence="2" key="1">
    <citation type="submission" date="2022-12" db="EMBL/GenBank/DDBJ databases">
        <authorList>
            <person name="Webb A."/>
        </authorList>
    </citation>
    <scope>NUCLEOTIDE SEQUENCE</scope>
    <source>
        <strain evidence="2">Pd1</strain>
    </source>
</reference>
<gene>
    <name evidence="2" type="ORF">PDE001_LOCUS7144</name>
</gene>
<comment type="caution">
    <text evidence="2">The sequence shown here is derived from an EMBL/GenBank/DDBJ whole genome shotgun (WGS) entry which is preliminary data.</text>
</comment>
<evidence type="ECO:0000313" key="3">
    <source>
        <dbReference type="Proteomes" id="UP001162029"/>
    </source>
</evidence>
<dbReference type="PANTHER" id="PTHR19241">
    <property type="entry name" value="ATP-BINDING CASSETTE TRANSPORTER"/>
    <property type="match status" value="1"/>
</dbReference>
<dbReference type="InterPro" id="IPR027417">
    <property type="entry name" value="P-loop_NTPase"/>
</dbReference>
<dbReference type="Proteomes" id="UP001162029">
    <property type="component" value="Unassembled WGS sequence"/>
</dbReference>